<feature type="non-terminal residue" evidence="1">
    <location>
        <position position="220"/>
    </location>
</feature>
<gene>
    <name evidence="1" type="ORF">APZ42_005879</name>
</gene>
<dbReference type="Pfam" id="PF03564">
    <property type="entry name" value="DUF1759"/>
    <property type="match status" value="1"/>
</dbReference>
<dbReference type="OrthoDB" id="7444419at2759"/>
<feature type="non-terminal residue" evidence="1">
    <location>
        <position position="1"/>
    </location>
</feature>
<name>A0A164G7E0_9CRUS</name>
<organism evidence="1 2">
    <name type="scientific">Daphnia magna</name>
    <dbReference type="NCBI Taxonomy" id="35525"/>
    <lineage>
        <taxon>Eukaryota</taxon>
        <taxon>Metazoa</taxon>
        <taxon>Ecdysozoa</taxon>
        <taxon>Arthropoda</taxon>
        <taxon>Crustacea</taxon>
        <taxon>Branchiopoda</taxon>
        <taxon>Diplostraca</taxon>
        <taxon>Cladocera</taxon>
        <taxon>Anomopoda</taxon>
        <taxon>Daphniidae</taxon>
        <taxon>Daphnia</taxon>
    </lineage>
</organism>
<evidence type="ECO:0000313" key="2">
    <source>
        <dbReference type="Proteomes" id="UP000076858"/>
    </source>
</evidence>
<proteinExistence type="predicted"/>
<keyword evidence="2" id="KW-1185">Reference proteome</keyword>
<dbReference type="InterPro" id="IPR005312">
    <property type="entry name" value="DUF1759"/>
</dbReference>
<comment type="caution">
    <text evidence="1">The sequence shown here is derived from an EMBL/GenBank/DDBJ whole genome shotgun (WGS) entry which is preliminary data.</text>
</comment>
<sequence>GTNQYRKAMELLTERFGDQERLKKHYLAELKAMANTRLSETSALSQWQKLHDGLANSVAALNSLGVDTKTHQAYLAPDLLAAFPRTLVSRWRDRWDDEEPTFSKILKALQREIRIREEDETLASNGSGKPVLESATTTTNNGNRGLACLFCQKIHLHHNCNQGSSAQRRATAEKEGRCLKCLARSHRTEHCISRIPCRHCGSTEHSPAVCVARPRGGGYA</sequence>
<evidence type="ECO:0000313" key="1">
    <source>
        <dbReference type="EMBL" id="KZR98617.1"/>
    </source>
</evidence>
<dbReference type="PANTHER" id="PTHR47331">
    <property type="entry name" value="PHD-TYPE DOMAIN-CONTAINING PROTEIN"/>
    <property type="match status" value="1"/>
</dbReference>
<dbReference type="EMBL" id="LRGB01016391">
    <property type="protein sequence ID" value="KZR98617.1"/>
    <property type="molecule type" value="Genomic_DNA"/>
</dbReference>
<dbReference type="AlphaFoldDB" id="A0A164G7E0"/>
<accession>A0A164G7E0</accession>
<dbReference type="Proteomes" id="UP000076858">
    <property type="component" value="Unassembled WGS sequence"/>
</dbReference>
<dbReference type="PANTHER" id="PTHR47331:SF1">
    <property type="entry name" value="GAG-LIKE PROTEIN"/>
    <property type="match status" value="1"/>
</dbReference>
<reference evidence="1 2" key="1">
    <citation type="submission" date="2016-03" db="EMBL/GenBank/DDBJ databases">
        <title>EvidentialGene: Evidence-directed Construction of Genes on Genomes.</title>
        <authorList>
            <person name="Gilbert D.G."/>
            <person name="Choi J.-H."/>
            <person name="Mockaitis K."/>
            <person name="Colbourne J."/>
            <person name="Pfrender M."/>
        </authorList>
    </citation>
    <scope>NUCLEOTIDE SEQUENCE [LARGE SCALE GENOMIC DNA]</scope>
    <source>
        <strain evidence="1 2">Xinb3</strain>
        <tissue evidence="1">Complete organism</tissue>
    </source>
</reference>
<protein>
    <submittedName>
        <fullName evidence="1">Uncharacterized protein</fullName>
    </submittedName>
</protein>